<evidence type="ECO:0000313" key="1">
    <source>
        <dbReference type="EMBL" id="KAK3098301.1"/>
    </source>
</evidence>
<accession>A0AA88Y5K2</accession>
<name>A0AA88Y5K2_PINIB</name>
<organism evidence="1 2">
    <name type="scientific">Pinctada imbricata</name>
    <name type="common">Atlantic pearl-oyster</name>
    <name type="synonym">Pinctada martensii</name>
    <dbReference type="NCBI Taxonomy" id="66713"/>
    <lineage>
        <taxon>Eukaryota</taxon>
        <taxon>Metazoa</taxon>
        <taxon>Spiralia</taxon>
        <taxon>Lophotrochozoa</taxon>
        <taxon>Mollusca</taxon>
        <taxon>Bivalvia</taxon>
        <taxon>Autobranchia</taxon>
        <taxon>Pteriomorphia</taxon>
        <taxon>Pterioida</taxon>
        <taxon>Pterioidea</taxon>
        <taxon>Pteriidae</taxon>
        <taxon>Pinctada</taxon>
    </lineage>
</organism>
<evidence type="ECO:0000313" key="2">
    <source>
        <dbReference type="Proteomes" id="UP001186944"/>
    </source>
</evidence>
<dbReference type="EMBL" id="VSWD01000007">
    <property type="protein sequence ID" value="KAK3098301.1"/>
    <property type="molecule type" value="Genomic_DNA"/>
</dbReference>
<sequence length="164" mass="18500">MEMRNQDVELMKQLIKINDTISELANRKPRTKVCRNASLNSRLDCKGCRRAIKKNPLIRQRSDPVFFKSTTPQSSFEDITSSSESMSIAEESESDIDLIAGSTMSLPAASLTRTDSFSYMRSIPGETSITDDKTYHGILMKNIKLWKYSRGDLSTSQSESEEES</sequence>
<reference evidence="1" key="1">
    <citation type="submission" date="2019-08" db="EMBL/GenBank/DDBJ databases">
        <title>The improved chromosome-level genome for the pearl oyster Pinctada fucata martensii using PacBio sequencing and Hi-C.</title>
        <authorList>
            <person name="Zheng Z."/>
        </authorList>
    </citation>
    <scope>NUCLEOTIDE SEQUENCE</scope>
    <source>
        <strain evidence="1">ZZ-2019</strain>
        <tissue evidence="1">Adductor muscle</tissue>
    </source>
</reference>
<comment type="caution">
    <text evidence="1">The sequence shown here is derived from an EMBL/GenBank/DDBJ whole genome shotgun (WGS) entry which is preliminary data.</text>
</comment>
<protein>
    <submittedName>
        <fullName evidence="1">Uncharacterized protein</fullName>
    </submittedName>
</protein>
<keyword evidence="2" id="KW-1185">Reference proteome</keyword>
<gene>
    <name evidence="1" type="ORF">FSP39_018104</name>
</gene>
<dbReference type="AlphaFoldDB" id="A0AA88Y5K2"/>
<proteinExistence type="predicted"/>
<dbReference type="Proteomes" id="UP001186944">
    <property type="component" value="Unassembled WGS sequence"/>
</dbReference>